<protein>
    <submittedName>
        <fullName evidence="2">Uncharacterized protein</fullName>
    </submittedName>
</protein>
<name>A0A1H2E4E8_9GAMM</name>
<keyword evidence="1" id="KW-1133">Transmembrane helix</keyword>
<reference evidence="3" key="1">
    <citation type="submission" date="2016-10" db="EMBL/GenBank/DDBJ databases">
        <authorList>
            <person name="Varghese N."/>
            <person name="Submissions S."/>
        </authorList>
    </citation>
    <scope>NUCLEOTIDE SEQUENCE [LARGE SCALE GENOMIC DNA]</scope>
    <source>
        <strain evidence="3">CCTCC 2012022</strain>
    </source>
</reference>
<feature type="transmembrane region" description="Helical" evidence="1">
    <location>
        <begin position="123"/>
        <end position="141"/>
    </location>
</feature>
<dbReference type="OrthoDB" id="6199484at2"/>
<dbReference type="EMBL" id="LT629780">
    <property type="protein sequence ID" value="SDT89859.1"/>
    <property type="molecule type" value="Genomic_DNA"/>
</dbReference>
<evidence type="ECO:0000313" key="3">
    <source>
        <dbReference type="Proteomes" id="UP000243063"/>
    </source>
</evidence>
<dbReference type="AlphaFoldDB" id="A0A1H2E4E8"/>
<feature type="transmembrane region" description="Helical" evidence="1">
    <location>
        <begin position="171"/>
        <end position="190"/>
    </location>
</feature>
<dbReference type="RefSeq" id="WP_090211565.1">
    <property type="nucleotide sequence ID" value="NZ_LT629780.1"/>
</dbReference>
<keyword evidence="1" id="KW-0472">Membrane</keyword>
<keyword evidence="1" id="KW-0812">Transmembrane</keyword>
<sequence length="204" mass="21129">MPLDPPALAACLAALFGAGLLLQARTRFSAEEQPVWFCALLGLLLAAAAAPFGASAGAAARPGEDAGLLLLQARDFLGLPLLGVVALALGRGWHWPRGAWGRVVLGLCVFFELARQLQWAEDYRLLLGAASLLLIAQAGLSRWPARRAALLGLLAALSLGTPLLATAAPGLGAWLAVPGYLLLAVLLRELSDSAPTQKTSAPLS</sequence>
<feature type="transmembrane region" description="Helical" evidence="1">
    <location>
        <begin position="34"/>
        <end position="54"/>
    </location>
</feature>
<evidence type="ECO:0000256" key="1">
    <source>
        <dbReference type="SAM" id="Phobius"/>
    </source>
</evidence>
<feature type="transmembrane region" description="Helical" evidence="1">
    <location>
        <begin position="6"/>
        <end position="22"/>
    </location>
</feature>
<accession>A0A1H2E4E8</accession>
<proteinExistence type="predicted"/>
<feature type="transmembrane region" description="Helical" evidence="1">
    <location>
        <begin position="66"/>
        <end position="87"/>
    </location>
</feature>
<dbReference type="STRING" id="1245526.SAMN05216580_0281"/>
<dbReference type="Proteomes" id="UP000243063">
    <property type="component" value="Chromosome I"/>
</dbReference>
<evidence type="ECO:0000313" key="2">
    <source>
        <dbReference type="EMBL" id="SDT89859.1"/>
    </source>
</evidence>
<organism evidence="2 3">
    <name type="scientific">Geopseudomonas guangdongensis</name>
    <dbReference type="NCBI Taxonomy" id="1245526"/>
    <lineage>
        <taxon>Bacteria</taxon>
        <taxon>Pseudomonadati</taxon>
        <taxon>Pseudomonadota</taxon>
        <taxon>Gammaproteobacteria</taxon>
        <taxon>Pseudomonadales</taxon>
        <taxon>Pseudomonadaceae</taxon>
        <taxon>Geopseudomonas</taxon>
    </lineage>
</organism>
<keyword evidence="3" id="KW-1185">Reference proteome</keyword>
<gene>
    <name evidence="2" type="ORF">SAMN05216580_0281</name>
</gene>